<reference evidence="3 4" key="1">
    <citation type="submission" date="2024-02" db="EMBL/GenBank/DDBJ databases">
        <authorList>
            <person name="Chen Y."/>
            <person name="Shah S."/>
            <person name="Dougan E. K."/>
            <person name="Thang M."/>
            <person name="Chan C."/>
        </authorList>
    </citation>
    <scope>NUCLEOTIDE SEQUENCE [LARGE SCALE GENOMIC DNA]</scope>
</reference>
<dbReference type="SUPFAM" id="SSF68906">
    <property type="entry name" value="SAP domain"/>
    <property type="match status" value="1"/>
</dbReference>
<evidence type="ECO:0000256" key="1">
    <source>
        <dbReference type="SAM" id="MobiDB-lite"/>
    </source>
</evidence>
<name>A0ABP0NKH0_9DINO</name>
<dbReference type="PROSITE" id="PS50800">
    <property type="entry name" value="SAP"/>
    <property type="match status" value="1"/>
</dbReference>
<feature type="compositionally biased region" description="Basic and acidic residues" evidence="1">
    <location>
        <begin position="443"/>
        <end position="453"/>
    </location>
</feature>
<sequence length="1223" mass="138825">MANGNGSGGSVFWKDDEIVVDREGIPHYTGNRPELMREYRKRVLFAYSSLEGDGDTEEKEKRDLKKRQKAFAKKLLNGLHGEAWRACQDLITDMAKLSEERGFQHVLSALQSIEKVTVIKKTEQFDRFFERGFRKRGQALDANLRSRKLDWAELQELDSETKMSSDLLAYFVLKQCGLSKDDRRQILLNSGSDYNLESIEKAMRVSYYDIHEKEKIGKFHDDRRGKGYGKTQERYYAHLVDDGGTPNKEALVYEAASSNDQAFEYEHDFENDLMTEYESYMVREDEEYQDYGYEANEMEEEGSDVGASQDEEVYQAFSAMDKQRRSYQESRRKLREVQKQRGFFKGELTFEQRRAAVQKEKERTRCSACGKIGHWAGDTQCQKSSKTSGPHRGKGKSKGKKKDDGPLFFTLDDDDFDVGNDVTAYMTSEHEHHMEQDSGYTETDDRRKVRQPEEAASVYTYDGENDAPWALVGDRMPHSPTTSPKSGDPLSRDTVIRRQLQSPVRVEKSDVSIVPVLNLATLKPDLEEMTVRKLQDECERWGIRVSGTKKELIQRLTTLFQGHPVARKGCSKQFVMLSEEEVPGMKTLIYESPSPKVKTLEVASHAAPPPLPSGSRERGVGSGGGYDASSSAVYESPDRRSFRRDKSDPVVQDMEQRGLIRSPAASTSMASPSPSKSEPVGFMPREIGQILHDVPCSACGGDMLLRENRRDGSKFFGCSRFARTGCRHTINYHHGIDMSREALRLRQRVEDSYFAWRTKRRKSLWCLDHVECERKIREVDEPEEPEIQVIGDESTMDYWELQPESMIRRGQLSWLGTTEIKLLPMAEDEVMPEAVPETPAPFTPAADAAPMTPAPETPGYPEYGVFSDRAKYFISEFAQAMEAAGCDFDCAARASPWQLGQADEELYEPTDPGDHLEVEFILILLIRCDLVYENGVVQRAKGDACVGDLVRLKQYLAQAKRGADFRLRYWSDVNLRDGVLILLADSGHANGTPEKDEIMRYRSVGGYFILIANKEILEDKAARANVLTFYSGQTKRVCRSTLAAEASHLAEAVECGDWCACLLEEALTGDLNLKDWPSIIQRRVPVYVTDARSVYDYLQKDATSTSTDKRMAIEGALLRETVRQPNALVRWIDGMQNIANVLTKANAEKETLKEFLRSGQMSLVQTEENKILKETKRRQRQNRNVQRHAEKAAKPADHQRRSQLAAEIQADDDDHSSSGQTKE</sequence>
<feature type="compositionally biased region" description="Basic residues" evidence="1">
    <location>
        <begin position="389"/>
        <end position="400"/>
    </location>
</feature>
<dbReference type="InterPro" id="IPR036361">
    <property type="entry name" value="SAP_dom_sf"/>
</dbReference>
<feature type="compositionally biased region" description="Polar residues" evidence="1">
    <location>
        <begin position="379"/>
        <end position="388"/>
    </location>
</feature>
<organism evidence="3 4">
    <name type="scientific">Durusdinium trenchii</name>
    <dbReference type="NCBI Taxonomy" id="1381693"/>
    <lineage>
        <taxon>Eukaryota</taxon>
        <taxon>Sar</taxon>
        <taxon>Alveolata</taxon>
        <taxon>Dinophyceae</taxon>
        <taxon>Suessiales</taxon>
        <taxon>Symbiodiniaceae</taxon>
        <taxon>Durusdinium</taxon>
    </lineage>
</organism>
<evidence type="ECO:0000259" key="2">
    <source>
        <dbReference type="PROSITE" id="PS50800"/>
    </source>
</evidence>
<dbReference type="EMBL" id="CAXAMN010021773">
    <property type="protein sequence ID" value="CAK9063289.1"/>
    <property type="molecule type" value="Genomic_DNA"/>
</dbReference>
<feature type="compositionally biased region" description="Basic and acidic residues" evidence="1">
    <location>
        <begin position="636"/>
        <end position="658"/>
    </location>
</feature>
<keyword evidence="4" id="KW-1185">Reference proteome</keyword>
<evidence type="ECO:0000313" key="3">
    <source>
        <dbReference type="EMBL" id="CAK9063289.1"/>
    </source>
</evidence>
<dbReference type="InterPro" id="IPR003034">
    <property type="entry name" value="SAP_dom"/>
</dbReference>
<feature type="region of interest" description="Disordered" evidence="1">
    <location>
        <begin position="1171"/>
        <end position="1223"/>
    </location>
</feature>
<dbReference type="SMART" id="SM00513">
    <property type="entry name" value="SAP"/>
    <property type="match status" value="1"/>
</dbReference>
<feature type="domain" description="SAP" evidence="2">
    <location>
        <begin position="526"/>
        <end position="560"/>
    </location>
</feature>
<gene>
    <name evidence="3" type="ORF">CCMP2556_LOCUS31114</name>
</gene>
<feature type="compositionally biased region" description="Low complexity" evidence="1">
    <location>
        <begin position="662"/>
        <end position="677"/>
    </location>
</feature>
<dbReference type="Proteomes" id="UP001642484">
    <property type="component" value="Unassembled WGS sequence"/>
</dbReference>
<dbReference type="Gene3D" id="3.30.65.10">
    <property type="entry name" value="Bacterial Topoisomerase I, domain 1"/>
    <property type="match status" value="1"/>
</dbReference>
<protein>
    <recommendedName>
        <fullName evidence="2">SAP domain-containing protein</fullName>
    </recommendedName>
</protein>
<feature type="region of interest" description="Disordered" evidence="1">
    <location>
        <begin position="377"/>
        <end position="410"/>
    </location>
</feature>
<dbReference type="Gene3D" id="1.10.720.30">
    <property type="entry name" value="SAP domain"/>
    <property type="match status" value="1"/>
</dbReference>
<accession>A0ABP0NKH0</accession>
<feature type="region of interest" description="Disordered" evidence="1">
    <location>
        <begin position="427"/>
        <end position="492"/>
    </location>
</feature>
<dbReference type="Pfam" id="PF02037">
    <property type="entry name" value="SAP"/>
    <property type="match status" value="1"/>
</dbReference>
<comment type="caution">
    <text evidence="3">The sequence shown here is derived from an EMBL/GenBank/DDBJ whole genome shotgun (WGS) entry which is preliminary data.</text>
</comment>
<evidence type="ECO:0000313" key="4">
    <source>
        <dbReference type="Proteomes" id="UP001642484"/>
    </source>
</evidence>
<feature type="compositionally biased region" description="Basic and acidic residues" evidence="1">
    <location>
        <begin position="1187"/>
        <end position="1200"/>
    </location>
</feature>
<feature type="region of interest" description="Disordered" evidence="1">
    <location>
        <begin position="601"/>
        <end position="680"/>
    </location>
</feature>
<proteinExistence type="predicted"/>